<reference evidence="1" key="1">
    <citation type="submission" date="2023-04" db="EMBL/GenBank/DDBJ databases">
        <authorList>
            <person name="Li W."/>
        </authorList>
    </citation>
    <scope>NUCLEOTIDE SEQUENCE</scope>
    <source>
        <strain evidence="1">QITACRE101</strain>
    </source>
</reference>
<evidence type="ECO:0008006" key="3">
    <source>
        <dbReference type="Google" id="ProtNLM"/>
    </source>
</evidence>
<accession>A0AB35LII6</accession>
<dbReference type="GO" id="GO:0009289">
    <property type="term" value="C:pilus"/>
    <property type="evidence" value="ECO:0007669"/>
    <property type="project" value="InterPro"/>
</dbReference>
<name>A0AB35LII6_PRORE</name>
<sequence length="298" mass="32011">MKNVYIKLLYGLLLFAWGGGAMSTSLYYQNGGGAGIRPYIIPHGSISYSDIDWGRTLLNSSTYQGGYTISAAALANGNFFWYYSTSMRNQWCPVGTNFSCVGTSSSCSAGERLTAQNQAIDWINSIMSQQPKLENDIFYDHPAEEVTKTSWECRDRTSPNNWVFIEMPISVEVLPETPVDKSVCSLNSQNLNLNYSSTNLNIDGLTQNTNLNISCTAGNAQNYQLKLTGNNVTNGNLNFGNGVSAQVSLNGSQVQANGPGIQLNSLTSQTISVSATLSGNASVSGVSKATGILILDAL</sequence>
<dbReference type="GO" id="GO:0007155">
    <property type="term" value="P:cell adhesion"/>
    <property type="evidence" value="ECO:0007669"/>
    <property type="project" value="InterPro"/>
</dbReference>
<organism evidence="1 2">
    <name type="scientific">Providencia rettgeri</name>
    <dbReference type="NCBI Taxonomy" id="587"/>
    <lineage>
        <taxon>Bacteria</taxon>
        <taxon>Pseudomonadati</taxon>
        <taxon>Pseudomonadota</taxon>
        <taxon>Gammaproteobacteria</taxon>
        <taxon>Enterobacterales</taxon>
        <taxon>Morganellaceae</taxon>
        <taxon>Providencia</taxon>
    </lineage>
</organism>
<dbReference type="Gene3D" id="2.60.40.1090">
    <property type="entry name" value="Fimbrial-type adhesion domain"/>
    <property type="match status" value="1"/>
</dbReference>
<comment type="caution">
    <text evidence="1">The sequence shown here is derived from an EMBL/GenBank/DDBJ whole genome shotgun (WGS) entry which is preliminary data.</text>
</comment>
<protein>
    <recommendedName>
        <fullName evidence="3">Adhesin</fullName>
    </recommendedName>
</protein>
<dbReference type="RefSeq" id="WP_209102832.1">
    <property type="nucleotide sequence ID" value="NZ_JACTAI010000014.1"/>
</dbReference>
<evidence type="ECO:0000313" key="1">
    <source>
        <dbReference type="EMBL" id="MDH2307608.1"/>
    </source>
</evidence>
<dbReference type="AlphaFoldDB" id="A0AB35LII6"/>
<dbReference type="InterPro" id="IPR036937">
    <property type="entry name" value="Adhesion_dom_fimbrial_sf"/>
</dbReference>
<reference evidence="1" key="2">
    <citation type="submission" date="2023-10" db="EMBL/GenBank/DDBJ databases">
        <title>Analysis of Resistance Genes of Carbapenem-resistant Providencia rettgeri.</title>
        <authorList>
            <person name="Liu M."/>
        </authorList>
    </citation>
    <scope>NUCLEOTIDE SEQUENCE</scope>
    <source>
        <strain evidence="1">QITACRE101</strain>
    </source>
</reference>
<gene>
    <name evidence="1" type="ORF">QDQ51_19615</name>
</gene>
<proteinExistence type="predicted"/>
<evidence type="ECO:0000313" key="2">
    <source>
        <dbReference type="Proteomes" id="UP001162044"/>
    </source>
</evidence>
<dbReference type="EMBL" id="JARVQW010000014">
    <property type="protein sequence ID" value="MDH2307608.1"/>
    <property type="molecule type" value="Genomic_DNA"/>
</dbReference>
<dbReference type="Proteomes" id="UP001162044">
    <property type="component" value="Unassembled WGS sequence"/>
</dbReference>